<proteinExistence type="predicted"/>
<reference evidence="1 2" key="1">
    <citation type="journal article" date="2015" name="Nature">
        <title>rRNA introns, odd ribosomes, and small enigmatic genomes across a large radiation of phyla.</title>
        <authorList>
            <person name="Brown C.T."/>
            <person name="Hug L.A."/>
            <person name="Thomas B.C."/>
            <person name="Sharon I."/>
            <person name="Castelle C.J."/>
            <person name="Singh A."/>
            <person name="Wilkins M.J."/>
            <person name="Williams K.H."/>
            <person name="Banfield J.F."/>
        </authorList>
    </citation>
    <scope>NUCLEOTIDE SEQUENCE [LARGE SCALE GENOMIC DNA]</scope>
</reference>
<dbReference type="Proteomes" id="UP000033935">
    <property type="component" value="Unassembled WGS sequence"/>
</dbReference>
<comment type="caution">
    <text evidence="1">The sequence shown here is derived from an EMBL/GenBank/DDBJ whole genome shotgun (WGS) entry which is preliminary data.</text>
</comment>
<gene>
    <name evidence="1" type="ORF">UT30_C0001G0088</name>
</gene>
<name>A0A0G0MM65_9BACT</name>
<dbReference type="EMBL" id="LBWG01000001">
    <property type="protein sequence ID" value="KKR05129.1"/>
    <property type="molecule type" value="Genomic_DNA"/>
</dbReference>
<protein>
    <submittedName>
        <fullName evidence="1">Uncharacterized protein</fullName>
    </submittedName>
</protein>
<dbReference type="AlphaFoldDB" id="A0A0G0MM65"/>
<organism evidence="1 2">
    <name type="scientific">Candidatus Uhrbacteria bacterium GW2011_GWF2_39_13</name>
    <dbReference type="NCBI Taxonomy" id="1618995"/>
    <lineage>
        <taxon>Bacteria</taxon>
        <taxon>Candidatus Uhriibacteriota</taxon>
    </lineage>
</organism>
<evidence type="ECO:0000313" key="2">
    <source>
        <dbReference type="Proteomes" id="UP000033935"/>
    </source>
</evidence>
<evidence type="ECO:0000313" key="1">
    <source>
        <dbReference type="EMBL" id="KKR05129.1"/>
    </source>
</evidence>
<sequence length="109" mass="12748">MNPIKLTAANNWQELDQLEKNGVLPGELARHLKALVGCHLKHMVHPTVSDEILRLAKRHVKEGILITDEKRCFEQLYDIVLFQGDEQTRPFFHLIAKYPQGRFRYLDEI</sequence>
<accession>A0A0G0MM65</accession>